<proteinExistence type="inferred from homology"/>
<evidence type="ECO:0000256" key="3">
    <source>
        <dbReference type="ARBA" id="ARBA00009971"/>
    </source>
</evidence>
<evidence type="ECO:0000256" key="10">
    <source>
        <dbReference type="ARBA" id="ARBA00023242"/>
    </source>
</evidence>
<organism evidence="13 14">
    <name type="scientific">Bemisia tabaci</name>
    <name type="common">Sweetpotato whitefly</name>
    <name type="synonym">Aleurodes tabaci</name>
    <dbReference type="NCBI Taxonomy" id="7038"/>
    <lineage>
        <taxon>Eukaryota</taxon>
        <taxon>Metazoa</taxon>
        <taxon>Ecdysozoa</taxon>
        <taxon>Arthropoda</taxon>
        <taxon>Hexapoda</taxon>
        <taxon>Insecta</taxon>
        <taxon>Pterygota</taxon>
        <taxon>Neoptera</taxon>
        <taxon>Paraneoptera</taxon>
        <taxon>Hemiptera</taxon>
        <taxon>Sternorrhyncha</taxon>
        <taxon>Aleyrodoidea</taxon>
        <taxon>Aleyrodidae</taxon>
        <taxon>Aleyrodinae</taxon>
        <taxon>Bemisia</taxon>
    </lineage>
</organism>
<dbReference type="OrthoDB" id="411535at2759"/>
<dbReference type="PANTHER" id="PTHR22593">
    <property type="entry name" value="TRANSMEMBRANE PROTEIN 18"/>
    <property type="match status" value="1"/>
</dbReference>
<feature type="transmembrane region" description="Helical" evidence="12">
    <location>
        <begin position="52"/>
        <end position="71"/>
    </location>
</feature>
<keyword evidence="9 12" id="KW-0472">Membrane</keyword>
<dbReference type="GO" id="GO:0003677">
    <property type="term" value="F:DNA binding"/>
    <property type="evidence" value="ECO:0007669"/>
    <property type="project" value="UniProtKB-KW"/>
</dbReference>
<gene>
    <name evidence="13" type="ORF">BEMITA_LOCUS9160</name>
</gene>
<evidence type="ECO:0000256" key="5">
    <source>
        <dbReference type="ARBA" id="ARBA00022692"/>
    </source>
</evidence>
<keyword evidence="5 12" id="KW-0812">Transmembrane</keyword>
<feature type="transmembrane region" description="Helical" evidence="12">
    <location>
        <begin position="28"/>
        <end position="45"/>
    </location>
</feature>
<comment type="subcellular location">
    <subcellularLocation>
        <location evidence="2">Endomembrane system</location>
        <topology evidence="2">Multi-pass membrane protein</topology>
    </subcellularLocation>
    <subcellularLocation>
        <location evidence="1">Nucleus membrane</location>
    </subcellularLocation>
</comment>
<feature type="compositionally biased region" description="Basic and acidic residues" evidence="11">
    <location>
        <begin position="141"/>
        <end position="150"/>
    </location>
</feature>
<evidence type="ECO:0000256" key="4">
    <source>
        <dbReference type="ARBA" id="ARBA00014253"/>
    </source>
</evidence>
<sequence>MGEAQELLIPPDFNFWTFIQNVEWGDPWLVGLITFHIIVTLTAVLTRNHNNFQVILFLLLLLLVYFSENLNEMAATNWRIFSRQQYFDGKGMFVSLVFSVPILLNCMVMVATWLYQSSQLMIQLKKAQLREKSRQLQSNKATKDSEEMHGSSRSSKQKAQ</sequence>
<feature type="region of interest" description="Disordered" evidence="11">
    <location>
        <begin position="133"/>
        <end position="160"/>
    </location>
</feature>
<evidence type="ECO:0000256" key="8">
    <source>
        <dbReference type="ARBA" id="ARBA00023125"/>
    </source>
</evidence>
<dbReference type="KEGG" id="btab:109037430"/>
<dbReference type="InterPro" id="IPR026721">
    <property type="entry name" value="TMEM18"/>
</dbReference>
<name>A0A9P0AGU6_BEMTA</name>
<dbReference type="GO" id="GO:0031965">
    <property type="term" value="C:nuclear membrane"/>
    <property type="evidence" value="ECO:0007669"/>
    <property type="project" value="UniProtKB-SubCell"/>
</dbReference>
<dbReference type="Pfam" id="PF14770">
    <property type="entry name" value="TMEM18"/>
    <property type="match status" value="1"/>
</dbReference>
<keyword evidence="7" id="KW-0175">Coiled coil</keyword>
<evidence type="ECO:0000256" key="11">
    <source>
        <dbReference type="SAM" id="MobiDB-lite"/>
    </source>
</evidence>
<keyword evidence="8" id="KW-0238">DNA-binding</keyword>
<accession>A0A9P0AGU6</accession>
<keyword evidence="14" id="KW-1185">Reference proteome</keyword>
<evidence type="ECO:0000313" key="13">
    <source>
        <dbReference type="EMBL" id="CAH0390439.1"/>
    </source>
</evidence>
<evidence type="ECO:0000256" key="9">
    <source>
        <dbReference type="ARBA" id="ARBA00023136"/>
    </source>
</evidence>
<evidence type="ECO:0000256" key="1">
    <source>
        <dbReference type="ARBA" id="ARBA00004126"/>
    </source>
</evidence>
<evidence type="ECO:0000313" key="14">
    <source>
        <dbReference type="Proteomes" id="UP001152759"/>
    </source>
</evidence>
<dbReference type="PANTHER" id="PTHR22593:SF2">
    <property type="entry name" value="TRANSMEMBRANE PROTEIN 18"/>
    <property type="match status" value="1"/>
</dbReference>
<protein>
    <recommendedName>
        <fullName evidence="4">Transmembrane protein 18</fullName>
    </recommendedName>
</protein>
<reference evidence="13" key="1">
    <citation type="submission" date="2021-12" db="EMBL/GenBank/DDBJ databases">
        <authorList>
            <person name="King R."/>
        </authorList>
    </citation>
    <scope>NUCLEOTIDE SEQUENCE</scope>
</reference>
<keyword evidence="6 12" id="KW-1133">Transmembrane helix</keyword>
<feature type="transmembrane region" description="Helical" evidence="12">
    <location>
        <begin position="91"/>
        <end position="115"/>
    </location>
</feature>
<evidence type="ECO:0000256" key="2">
    <source>
        <dbReference type="ARBA" id="ARBA00004127"/>
    </source>
</evidence>
<evidence type="ECO:0000256" key="12">
    <source>
        <dbReference type="SAM" id="Phobius"/>
    </source>
</evidence>
<comment type="similarity">
    <text evidence="3">Belongs to the TMEM18 family.</text>
</comment>
<dbReference type="EMBL" id="OU963866">
    <property type="protein sequence ID" value="CAH0390439.1"/>
    <property type="molecule type" value="Genomic_DNA"/>
</dbReference>
<evidence type="ECO:0000256" key="7">
    <source>
        <dbReference type="ARBA" id="ARBA00023054"/>
    </source>
</evidence>
<keyword evidence="10" id="KW-0539">Nucleus</keyword>
<dbReference type="Proteomes" id="UP001152759">
    <property type="component" value="Chromosome 5"/>
</dbReference>
<dbReference type="AlphaFoldDB" id="A0A9P0AGU6"/>
<evidence type="ECO:0000256" key="6">
    <source>
        <dbReference type="ARBA" id="ARBA00022989"/>
    </source>
</evidence>